<proteinExistence type="inferred from homology"/>
<dbReference type="InterPro" id="IPR058626">
    <property type="entry name" value="MdtA-like_b-barrel"/>
</dbReference>
<evidence type="ECO:0000313" key="9">
    <source>
        <dbReference type="EMBL" id="MFH5774346.1"/>
    </source>
</evidence>
<dbReference type="InterPro" id="IPR058625">
    <property type="entry name" value="MdtA-like_BSH"/>
</dbReference>
<evidence type="ECO:0000259" key="5">
    <source>
        <dbReference type="Pfam" id="PF25876"/>
    </source>
</evidence>
<accession>A0ABW7LJJ4</accession>
<dbReference type="Pfam" id="PF25917">
    <property type="entry name" value="BSH_RND"/>
    <property type="match status" value="1"/>
</dbReference>
<evidence type="ECO:0000259" key="6">
    <source>
        <dbReference type="Pfam" id="PF25917"/>
    </source>
</evidence>
<evidence type="ECO:0000256" key="1">
    <source>
        <dbReference type="ARBA" id="ARBA00004196"/>
    </source>
</evidence>
<evidence type="ECO:0000256" key="2">
    <source>
        <dbReference type="ARBA" id="ARBA00009477"/>
    </source>
</evidence>
<dbReference type="Pfam" id="PF25967">
    <property type="entry name" value="RND-MFP_C"/>
    <property type="match status" value="1"/>
</dbReference>
<dbReference type="Gene3D" id="2.40.420.20">
    <property type="match status" value="1"/>
</dbReference>
<keyword evidence="10" id="KW-1185">Reference proteome</keyword>
<dbReference type="RefSeq" id="WP_395133339.1">
    <property type="nucleotide sequence ID" value="NZ_JBIMPR010000006.1"/>
</dbReference>
<feature type="domain" description="Multidrug resistance protein MdtA-like C-terminal permuted SH3" evidence="8">
    <location>
        <begin position="305"/>
        <end position="364"/>
    </location>
</feature>
<gene>
    <name evidence="9" type="ORF">ACHFJ0_08825</name>
</gene>
<name>A0ABW7LJJ4_9RHOB</name>
<feature type="signal peptide" evidence="4">
    <location>
        <begin position="1"/>
        <end position="26"/>
    </location>
</feature>
<feature type="domain" description="Multidrug resistance protein MdtA-like beta-barrel" evidence="7">
    <location>
        <begin position="219"/>
        <end position="292"/>
    </location>
</feature>
<comment type="subcellular location">
    <subcellularLocation>
        <location evidence="1">Cell envelope</location>
    </subcellularLocation>
</comment>
<organism evidence="9 10">
    <name type="scientific">Paracoccus broussonetiae subsp. drimophilus</name>
    <dbReference type="NCBI Taxonomy" id="3373869"/>
    <lineage>
        <taxon>Bacteria</taxon>
        <taxon>Pseudomonadati</taxon>
        <taxon>Pseudomonadota</taxon>
        <taxon>Alphaproteobacteria</taxon>
        <taxon>Rhodobacterales</taxon>
        <taxon>Paracoccaceae</taxon>
        <taxon>Paracoccus</taxon>
        <taxon>Paracoccus broussonetiae</taxon>
    </lineage>
</organism>
<evidence type="ECO:0000256" key="3">
    <source>
        <dbReference type="SAM" id="Coils"/>
    </source>
</evidence>
<evidence type="ECO:0000256" key="4">
    <source>
        <dbReference type="SAM" id="SignalP"/>
    </source>
</evidence>
<protein>
    <submittedName>
        <fullName evidence="9">Efflux RND transporter periplasmic adaptor subunit</fullName>
    </submittedName>
</protein>
<feature type="coiled-coil region" evidence="3">
    <location>
        <begin position="100"/>
        <end position="172"/>
    </location>
</feature>
<dbReference type="Gene3D" id="2.40.50.100">
    <property type="match status" value="1"/>
</dbReference>
<reference evidence="9 10" key="1">
    <citation type="submission" date="2024-10" db="EMBL/GenBank/DDBJ databases">
        <title>Paracoccus drimophilus sp. nov., a novel bacterium from corn roots in Hunan.</title>
        <authorList>
            <person name="Li X."/>
        </authorList>
    </citation>
    <scope>NUCLEOTIDE SEQUENCE [LARGE SCALE GENOMIC DNA]</scope>
    <source>
        <strain evidence="9 10">NGMCC 1.201697</strain>
    </source>
</reference>
<evidence type="ECO:0000313" key="10">
    <source>
        <dbReference type="Proteomes" id="UP001609376"/>
    </source>
</evidence>
<evidence type="ECO:0000259" key="7">
    <source>
        <dbReference type="Pfam" id="PF25944"/>
    </source>
</evidence>
<dbReference type="Gene3D" id="1.10.287.470">
    <property type="entry name" value="Helix hairpin bin"/>
    <property type="match status" value="1"/>
</dbReference>
<feature type="domain" description="Multidrug resistance protein MdtA-like barrel-sandwich hybrid" evidence="6">
    <location>
        <begin position="60"/>
        <end position="196"/>
    </location>
</feature>
<dbReference type="InterPro" id="IPR058627">
    <property type="entry name" value="MdtA-like_C"/>
</dbReference>
<comment type="caution">
    <text evidence="9">The sequence shown here is derived from an EMBL/GenBank/DDBJ whole genome shotgun (WGS) entry which is preliminary data.</text>
</comment>
<feature type="domain" description="Multidrug resistance protein MdtA-like alpha-helical hairpin" evidence="5">
    <location>
        <begin position="100"/>
        <end position="167"/>
    </location>
</feature>
<sequence>MQLVHVPLLVAALAVWVQGAPAPAQAQEAAAPVKVQVVPAERRSIRPEFSHPAIIEAQATASVRPLVGGQIVERNVTPGDIVKKGDLLFRIDDREYKFALAEAKAALQLTEAEQSEMKIEFERSRTLVSRGTSAQQELDLAQAKYAAAQAKVASAQVAIDRAQKNLDDTQIRAPFDGRISAAARAVGDFVQPADPTQPDPMAEIVRLDPIYAVGFISQQVYNDFQRRRERMEDQGQDIPDLQIDLILPGGDKYPKTGKFVSWDFQAAASRGSIAARAEFANPNGELLPGENVILHGQTVEALDRVVVPQRAVGQDQEGQYVMVVGPDNVVQRRLLELGIRDGADWTVNKGLEQGESVIVEGLQKVRPGATVTPEPFKG</sequence>
<keyword evidence="3" id="KW-0175">Coiled coil</keyword>
<dbReference type="Pfam" id="PF25944">
    <property type="entry name" value="Beta-barrel_RND"/>
    <property type="match status" value="1"/>
</dbReference>
<dbReference type="PANTHER" id="PTHR30158">
    <property type="entry name" value="ACRA/E-RELATED COMPONENT OF DRUG EFFLUX TRANSPORTER"/>
    <property type="match status" value="1"/>
</dbReference>
<dbReference type="InterPro" id="IPR006143">
    <property type="entry name" value="RND_pump_MFP"/>
</dbReference>
<dbReference type="Gene3D" id="2.40.30.170">
    <property type="match status" value="1"/>
</dbReference>
<feature type="chain" id="PRO_5046205743" evidence="4">
    <location>
        <begin position="27"/>
        <end position="378"/>
    </location>
</feature>
<dbReference type="EMBL" id="JBIMPR010000006">
    <property type="protein sequence ID" value="MFH5774346.1"/>
    <property type="molecule type" value="Genomic_DNA"/>
</dbReference>
<dbReference type="InterPro" id="IPR058624">
    <property type="entry name" value="MdtA-like_HH"/>
</dbReference>
<dbReference type="Pfam" id="PF25876">
    <property type="entry name" value="HH_MFP_RND"/>
    <property type="match status" value="1"/>
</dbReference>
<comment type="similarity">
    <text evidence="2">Belongs to the membrane fusion protein (MFP) (TC 8.A.1) family.</text>
</comment>
<dbReference type="Proteomes" id="UP001609376">
    <property type="component" value="Unassembled WGS sequence"/>
</dbReference>
<evidence type="ECO:0000259" key="8">
    <source>
        <dbReference type="Pfam" id="PF25967"/>
    </source>
</evidence>
<dbReference type="SUPFAM" id="SSF111369">
    <property type="entry name" value="HlyD-like secretion proteins"/>
    <property type="match status" value="1"/>
</dbReference>
<keyword evidence="4" id="KW-0732">Signal</keyword>
<dbReference type="NCBIfam" id="TIGR01730">
    <property type="entry name" value="RND_mfp"/>
    <property type="match status" value="1"/>
</dbReference>